<proteinExistence type="predicted"/>
<evidence type="ECO:0000313" key="1">
    <source>
        <dbReference type="EMBL" id="KIW59118.1"/>
    </source>
</evidence>
<protein>
    <submittedName>
        <fullName evidence="1">Uncharacterized protein</fullName>
    </submittedName>
</protein>
<evidence type="ECO:0000313" key="2">
    <source>
        <dbReference type="Proteomes" id="UP000054342"/>
    </source>
</evidence>
<dbReference type="GeneID" id="25325501"/>
<keyword evidence="2" id="KW-1185">Reference proteome</keyword>
<organism evidence="1 2">
    <name type="scientific">Exophiala xenobiotica</name>
    <dbReference type="NCBI Taxonomy" id="348802"/>
    <lineage>
        <taxon>Eukaryota</taxon>
        <taxon>Fungi</taxon>
        <taxon>Dikarya</taxon>
        <taxon>Ascomycota</taxon>
        <taxon>Pezizomycotina</taxon>
        <taxon>Eurotiomycetes</taxon>
        <taxon>Chaetothyriomycetidae</taxon>
        <taxon>Chaetothyriales</taxon>
        <taxon>Herpotrichiellaceae</taxon>
        <taxon>Exophiala</taxon>
    </lineage>
</organism>
<dbReference type="Proteomes" id="UP000054342">
    <property type="component" value="Unassembled WGS sequence"/>
</dbReference>
<name>A0A0D2ETT6_9EURO</name>
<reference evidence="1 2" key="1">
    <citation type="submission" date="2015-01" db="EMBL/GenBank/DDBJ databases">
        <title>The Genome Sequence of Exophiala xenobiotica CBS118157.</title>
        <authorList>
            <consortium name="The Broad Institute Genomics Platform"/>
            <person name="Cuomo C."/>
            <person name="de Hoog S."/>
            <person name="Gorbushina A."/>
            <person name="Stielow B."/>
            <person name="Teixiera M."/>
            <person name="Abouelleil A."/>
            <person name="Chapman S.B."/>
            <person name="Priest M."/>
            <person name="Young S.K."/>
            <person name="Wortman J."/>
            <person name="Nusbaum C."/>
            <person name="Birren B."/>
        </authorList>
    </citation>
    <scope>NUCLEOTIDE SEQUENCE [LARGE SCALE GENOMIC DNA]</scope>
    <source>
        <strain evidence="1 2">CBS 118157</strain>
    </source>
</reference>
<dbReference type="RefSeq" id="XP_013319702.1">
    <property type="nucleotide sequence ID" value="XM_013464248.1"/>
</dbReference>
<gene>
    <name evidence="1" type="ORF">PV05_03593</name>
</gene>
<dbReference type="HOGENOM" id="CLU_1360420_0_0_1"/>
<sequence length="201" mass="22070">MLLQQQEWLVLGLQELYKRTQLSSDTSKGSSVEGQSRVPSVHHILEQLGVLDKESCIAPGPGIVEEAKKYVYNRPNNKHPKAPHPLSINHDENGFELYEELKKQLSYEHSTVEATGDIYMSTSDVPFPALSEFQHAAQRAEPTLVDEPFAQGPSSYGGLTPGFGGLDGGIMETEGQIPFENSLPTISSHAHSANVRAQLFN</sequence>
<dbReference type="EMBL" id="KN847318">
    <property type="protein sequence ID" value="KIW59118.1"/>
    <property type="molecule type" value="Genomic_DNA"/>
</dbReference>
<dbReference type="AlphaFoldDB" id="A0A0D2ETT6"/>
<accession>A0A0D2ETT6</accession>